<dbReference type="GO" id="GO:0006412">
    <property type="term" value="P:translation"/>
    <property type="evidence" value="ECO:0007669"/>
    <property type="project" value="InterPro"/>
</dbReference>
<dbReference type="EMBL" id="LBPY01000003">
    <property type="protein sequence ID" value="KKP66751.1"/>
    <property type="molecule type" value="Genomic_DNA"/>
</dbReference>
<name>A0A0G0BST4_9BACT</name>
<dbReference type="Gene3D" id="3.30.1320.10">
    <property type="match status" value="1"/>
</dbReference>
<evidence type="ECO:0000256" key="3">
    <source>
        <dbReference type="ARBA" id="ARBA00035310"/>
    </source>
</evidence>
<dbReference type="InterPro" id="IPR023803">
    <property type="entry name" value="Ribosomal_bS16_dom_sf"/>
</dbReference>
<dbReference type="Pfam" id="PF00886">
    <property type="entry name" value="Ribosomal_S16"/>
    <property type="match status" value="1"/>
</dbReference>
<dbReference type="PANTHER" id="PTHR12919:SF20">
    <property type="entry name" value="SMALL RIBOSOMAL SUBUNIT PROTEIN BS16M"/>
    <property type="match status" value="1"/>
</dbReference>
<dbReference type="NCBIfam" id="TIGR00002">
    <property type="entry name" value="S16"/>
    <property type="match status" value="1"/>
</dbReference>
<dbReference type="GO" id="GO:0015935">
    <property type="term" value="C:small ribosomal subunit"/>
    <property type="evidence" value="ECO:0007669"/>
    <property type="project" value="TreeGrafter"/>
</dbReference>
<dbReference type="AlphaFoldDB" id="A0A0G0BST4"/>
<protein>
    <recommendedName>
        <fullName evidence="3">30S ribosomal protein S16</fullName>
    </recommendedName>
</protein>
<evidence type="ECO:0000313" key="5">
    <source>
        <dbReference type="Proteomes" id="UP000034952"/>
    </source>
</evidence>
<dbReference type="SUPFAM" id="SSF54565">
    <property type="entry name" value="Ribosomal protein S16"/>
    <property type="match status" value="1"/>
</dbReference>
<gene>
    <name evidence="4" type="ORF">UR64_C0003G0044</name>
</gene>
<evidence type="ECO:0000256" key="1">
    <source>
        <dbReference type="ARBA" id="ARBA00022980"/>
    </source>
</evidence>
<evidence type="ECO:0000256" key="2">
    <source>
        <dbReference type="ARBA" id="ARBA00023274"/>
    </source>
</evidence>
<keyword evidence="1 4" id="KW-0689">Ribosomal protein</keyword>
<dbReference type="GO" id="GO:0003735">
    <property type="term" value="F:structural constituent of ribosome"/>
    <property type="evidence" value="ECO:0007669"/>
    <property type="project" value="InterPro"/>
</dbReference>
<dbReference type="InterPro" id="IPR000307">
    <property type="entry name" value="Ribosomal_bS16"/>
</dbReference>
<dbReference type="Proteomes" id="UP000034952">
    <property type="component" value="Unassembled WGS sequence"/>
</dbReference>
<organism evidence="4 5">
    <name type="scientific">Candidatus Nomurabacteria bacterium GW2011_GWE1_35_16</name>
    <dbReference type="NCBI Taxonomy" id="1618761"/>
    <lineage>
        <taxon>Bacteria</taxon>
        <taxon>Candidatus Nomuraibacteriota</taxon>
    </lineage>
</organism>
<dbReference type="GO" id="GO:0005737">
    <property type="term" value="C:cytoplasm"/>
    <property type="evidence" value="ECO:0007669"/>
    <property type="project" value="UniProtKB-ARBA"/>
</dbReference>
<comment type="caution">
    <text evidence="4">The sequence shown here is derived from an EMBL/GenBank/DDBJ whole genome shotgun (WGS) entry which is preliminary data.</text>
</comment>
<accession>A0A0G0BST4</accession>
<dbReference type="PANTHER" id="PTHR12919">
    <property type="entry name" value="30S RIBOSOMAL PROTEIN S16"/>
    <property type="match status" value="1"/>
</dbReference>
<keyword evidence="2" id="KW-0687">Ribonucleoprotein</keyword>
<sequence length="101" mass="11482">MLKIRLQRIGRKNDPAFRVLLTDSKNSAKSGKFKEILGSYNLKKGEVLFKADRIKHWMSVGAQTSDTVHNFLVSQKLIEGKKRNVLSKKSPTKAKKELKKA</sequence>
<evidence type="ECO:0000313" key="4">
    <source>
        <dbReference type="EMBL" id="KKP66751.1"/>
    </source>
</evidence>
<reference evidence="4 5" key="1">
    <citation type="journal article" date="2015" name="Nature">
        <title>rRNA introns, odd ribosomes, and small enigmatic genomes across a large radiation of phyla.</title>
        <authorList>
            <person name="Brown C.T."/>
            <person name="Hug L.A."/>
            <person name="Thomas B.C."/>
            <person name="Sharon I."/>
            <person name="Castelle C.J."/>
            <person name="Singh A."/>
            <person name="Wilkins M.J."/>
            <person name="Williams K.H."/>
            <person name="Banfield J.F."/>
        </authorList>
    </citation>
    <scope>NUCLEOTIDE SEQUENCE [LARGE SCALE GENOMIC DNA]</scope>
</reference>
<proteinExistence type="predicted"/>